<comment type="caution">
    <text evidence="2">The sequence shown here is derived from an EMBL/GenBank/DDBJ whole genome shotgun (WGS) entry which is preliminary data.</text>
</comment>
<dbReference type="EMBL" id="JAGPXD010000004">
    <property type="protein sequence ID" value="KAH7358996.1"/>
    <property type="molecule type" value="Genomic_DNA"/>
</dbReference>
<evidence type="ECO:0000256" key="1">
    <source>
        <dbReference type="SAM" id="MobiDB-lite"/>
    </source>
</evidence>
<accession>A0A8K0TF28</accession>
<evidence type="ECO:0000313" key="2">
    <source>
        <dbReference type="EMBL" id="KAH7358996.1"/>
    </source>
</evidence>
<name>A0A8K0TF28_9PEZI</name>
<dbReference type="Proteomes" id="UP000813385">
    <property type="component" value="Unassembled WGS sequence"/>
</dbReference>
<proteinExistence type="predicted"/>
<organism evidence="2 3">
    <name type="scientific">Plectosphaerella cucumerina</name>
    <dbReference type="NCBI Taxonomy" id="40658"/>
    <lineage>
        <taxon>Eukaryota</taxon>
        <taxon>Fungi</taxon>
        <taxon>Dikarya</taxon>
        <taxon>Ascomycota</taxon>
        <taxon>Pezizomycotina</taxon>
        <taxon>Sordariomycetes</taxon>
        <taxon>Hypocreomycetidae</taxon>
        <taxon>Glomerellales</taxon>
        <taxon>Plectosphaerellaceae</taxon>
        <taxon>Plectosphaerella</taxon>
    </lineage>
</organism>
<evidence type="ECO:0000313" key="3">
    <source>
        <dbReference type="Proteomes" id="UP000813385"/>
    </source>
</evidence>
<feature type="region of interest" description="Disordered" evidence="1">
    <location>
        <begin position="1"/>
        <end position="25"/>
    </location>
</feature>
<reference evidence="2" key="1">
    <citation type="journal article" date="2021" name="Nat. Commun.">
        <title>Genetic determinants of endophytism in the Arabidopsis root mycobiome.</title>
        <authorList>
            <person name="Mesny F."/>
            <person name="Miyauchi S."/>
            <person name="Thiergart T."/>
            <person name="Pickel B."/>
            <person name="Atanasova L."/>
            <person name="Karlsson M."/>
            <person name="Huettel B."/>
            <person name="Barry K.W."/>
            <person name="Haridas S."/>
            <person name="Chen C."/>
            <person name="Bauer D."/>
            <person name="Andreopoulos W."/>
            <person name="Pangilinan J."/>
            <person name="LaButti K."/>
            <person name="Riley R."/>
            <person name="Lipzen A."/>
            <person name="Clum A."/>
            <person name="Drula E."/>
            <person name="Henrissat B."/>
            <person name="Kohler A."/>
            <person name="Grigoriev I.V."/>
            <person name="Martin F.M."/>
            <person name="Hacquard S."/>
        </authorList>
    </citation>
    <scope>NUCLEOTIDE SEQUENCE</scope>
    <source>
        <strain evidence="2">MPI-CAGE-AT-0016</strain>
    </source>
</reference>
<feature type="compositionally biased region" description="Polar residues" evidence="1">
    <location>
        <begin position="15"/>
        <end position="25"/>
    </location>
</feature>
<keyword evidence="3" id="KW-1185">Reference proteome</keyword>
<protein>
    <submittedName>
        <fullName evidence="2">Uncharacterized protein</fullName>
    </submittedName>
</protein>
<gene>
    <name evidence="2" type="ORF">B0T11DRAFT_330726</name>
</gene>
<sequence length="198" mass="22856">MSSSARPASKEPEPETQNISSEDWENLSSQAKLKSIEGDSKWGWVVYRCSYAKEWGPAWEKVKRSIIEDLRQEIAESDTPSIADTMEFIFIEDPSLEGASTEQLQHRFQAWAEAHPDYVYYEGSRSRATRFNFFLKADAELMRRGDVGLVQGWPIEPGEEDWIRIDDGDVSTDLYVELGNPEMWYIYYTEPSGYAHIH</sequence>
<dbReference type="AlphaFoldDB" id="A0A8K0TF28"/>
<dbReference type="OrthoDB" id="4424523at2759"/>